<dbReference type="Proteomes" id="UP000232323">
    <property type="component" value="Unassembled WGS sequence"/>
</dbReference>
<dbReference type="EMBL" id="BEGY01000127">
    <property type="protein sequence ID" value="GAX84501.1"/>
    <property type="molecule type" value="Genomic_DNA"/>
</dbReference>
<protein>
    <submittedName>
        <fullName evidence="2">Uncharacterized protein</fullName>
    </submittedName>
</protein>
<evidence type="ECO:0000256" key="1">
    <source>
        <dbReference type="SAM" id="MobiDB-lite"/>
    </source>
</evidence>
<keyword evidence="3" id="KW-1185">Reference proteome</keyword>
<proteinExistence type="predicted"/>
<evidence type="ECO:0000313" key="2">
    <source>
        <dbReference type="EMBL" id="GAX84501.1"/>
    </source>
</evidence>
<name>A0A250XN39_9CHLO</name>
<gene>
    <name evidence="2" type="ORF">CEUSTIGMA_g11921.t1</name>
</gene>
<evidence type="ECO:0000313" key="3">
    <source>
        <dbReference type="Proteomes" id="UP000232323"/>
    </source>
</evidence>
<reference evidence="2 3" key="1">
    <citation type="submission" date="2017-08" db="EMBL/GenBank/DDBJ databases">
        <title>Acidophilic green algal genome provides insights into adaptation to an acidic environment.</title>
        <authorList>
            <person name="Hirooka S."/>
            <person name="Hirose Y."/>
            <person name="Kanesaki Y."/>
            <person name="Higuchi S."/>
            <person name="Fujiwara T."/>
            <person name="Onuma R."/>
            <person name="Era A."/>
            <person name="Ohbayashi R."/>
            <person name="Uzuka A."/>
            <person name="Nozaki H."/>
            <person name="Yoshikawa H."/>
            <person name="Miyagishima S.Y."/>
        </authorList>
    </citation>
    <scope>NUCLEOTIDE SEQUENCE [LARGE SCALE GENOMIC DNA]</scope>
    <source>
        <strain evidence="2 3">NIES-2499</strain>
    </source>
</reference>
<feature type="region of interest" description="Disordered" evidence="1">
    <location>
        <begin position="204"/>
        <end position="234"/>
    </location>
</feature>
<organism evidence="2 3">
    <name type="scientific">Chlamydomonas eustigma</name>
    <dbReference type="NCBI Taxonomy" id="1157962"/>
    <lineage>
        <taxon>Eukaryota</taxon>
        <taxon>Viridiplantae</taxon>
        <taxon>Chlorophyta</taxon>
        <taxon>core chlorophytes</taxon>
        <taxon>Chlorophyceae</taxon>
        <taxon>CS clade</taxon>
        <taxon>Chlamydomonadales</taxon>
        <taxon>Chlamydomonadaceae</taxon>
        <taxon>Chlamydomonas</taxon>
    </lineage>
</organism>
<dbReference type="AlphaFoldDB" id="A0A250XN39"/>
<sequence>MRKSKTSEGLVPLLTGGGLLYVDERRVALEKLLKCASARHGVPALLRMSCDTGDRGSADVRTYSMAYDRIDHPERRARCGPDWCFVHWPSANIISYARVRDAIVEAGQQPAKLPGIVGWFGNVDTDASRSRLRSIASSRPDLFHVNHVPPTELATGGKGGGYVSMPTLVSRYGILIDLGGYGYSGRLKYLLFSRRPLLIVDRRARSGSSSTRRRLRESQRPPSGSRPATSRPNA</sequence>
<accession>A0A250XN39</accession>
<comment type="caution">
    <text evidence="2">The sequence shown here is derived from an EMBL/GenBank/DDBJ whole genome shotgun (WGS) entry which is preliminary data.</text>
</comment>